<dbReference type="AlphaFoldDB" id="W4Q0R6"/>
<dbReference type="PANTHER" id="PTHR21600:SF35">
    <property type="entry name" value="PSEUDOURIDINE SYNTHASE"/>
    <property type="match status" value="1"/>
</dbReference>
<organism evidence="7 8">
    <name type="scientific">Halalkalibacter wakoensis JCM 9140</name>
    <dbReference type="NCBI Taxonomy" id="1236970"/>
    <lineage>
        <taxon>Bacteria</taxon>
        <taxon>Bacillati</taxon>
        <taxon>Bacillota</taxon>
        <taxon>Bacilli</taxon>
        <taxon>Bacillales</taxon>
        <taxon>Bacillaceae</taxon>
        <taxon>Halalkalibacter</taxon>
    </lineage>
</organism>
<evidence type="ECO:0000256" key="5">
    <source>
        <dbReference type="RuleBase" id="RU362028"/>
    </source>
</evidence>
<dbReference type="InterPro" id="IPR020103">
    <property type="entry name" value="PsdUridine_synth_cat_dom_sf"/>
</dbReference>
<comment type="function">
    <text evidence="5">Responsible for synthesis of pseudouridine from uracil.</text>
</comment>
<evidence type="ECO:0000259" key="6">
    <source>
        <dbReference type="Pfam" id="PF00849"/>
    </source>
</evidence>
<dbReference type="GO" id="GO:0140098">
    <property type="term" value="F:catalytic activity, acting on RNA"/>
    <property type="evidence" value="ECO:0007669"/>
    <property type="project" value="UniProtKB-ARBA"/>
</dbReference>
<dbReference type="CDD" id="cd02869">
    <property type="entry name" value="PseudoU_synth_RluA_like"/>
    <property type="match status" value="1"/>
</dbReference>
<sequence length="303" mass="34573">MNNYVAVLSWKVPENWNEALLRTFLRDFCHISKRGLADIKFNGGCITLNGEEVTVRKVIETNDLVHVYLPPEETSPSLRPEKGPFEIVYEDDHVLVINKEAGIATIPSREHPTNTLANFVLDYYESQQIKTTFHAVNRLDKDTSGLLIIAKHRLAHDRLSKLQQAKHVQRYYRAIVSGKLHTDKGTIDAPIARDPESIISRKVCQTGKRAITHYIVTNELEHSSVVDIKLETGRTHQIRVHFSYLGHPLLGDDLYGGDQQHIKRQALHCYKLEFQHPFKEKLICLTSNLPNDMAAIKNEGDLK</sequence>
<feature type="active site" evidence="4">
    <location>
        <position position="140"/>
    </location>
</feature>
<keyword evidence="3 5" id="KW-0413">Isomerase</keyword>
<dbReference type="OrthoDB" id="9807829at2"/>
<evidence type="ECO:0000256" key="1">
    <source>
        <dbReference type="ARBA" id="ARBA00000073"/>
    </source>
</evidence>
<name>W4Q0R6_9BACI</name>
<feature type="domain" description="Pseudouridine synthase RsuA/RluA-like" evidence="6">
    <location>
        <begin position="93"/>
        <end position="243"/>
    </location>
</feature>
<comment type="caution">
    <text evidence="7">The sequence shown here is derived from an EMBL/GenBank/DDBJ whole genome shotgun (WGS) entry which is preliminary data.</text>
</comment>
<evidence type="ECO:0000256" key="4">
    <source>
        <dbReference type="PIRSR" id="PIRSR606225-1"/>
    </source>
</evidence>
<dbReference type="Proteomes" id="UP000018890">
    <property type="component" value="Unassembled WGS sequence"/>
</dbReference>
<reference evidence="7" key="1">
    <citation type="journal article" date="2014" name="Genome Announc.">
        <title>Draft Genome Sequences of Three Alkaliphilic Bacillus Strains, Bacillus wakoensis JCM 9140T, Bacillus akibai JCM 9157T, and Bacillus hemicellulosilyticus JCM 9152T.</title>
        <authorList>
            <person name="Yuki M."/>
            <person name="Oshima K."/>
            <person name="Suda W."/>
            <person name="Oshida Y."/>
            <person name="Kitamura K."/>
            <person name="Iida T."/>
            <person name="Hattori M."/>
            <person name="Ohkuma M."/>
        </authorList>
    </citation>
    <scope>NUCLEOTIDE SEQUENCE [LARGE SCALE GENOMIC DNA]</scope>
    <source>
        <strain evidence="7">JCM 9140</strain>
    </source>
</reference>
<evidence type="ECO:0000256" key="2">
    <source>
        <dbReference type="ARBA" id="ARBA00010876"/>
    </source>
</evidence>
<accession>W4Q0R6</accession>
<dbReference type="STRING" id="1236970.JCM9140_1305"/>
<evidence type="ECO:0000313" key="8">
    <source>
        <dbReference type="Proteomes" id="UP000018890"/>
    </source>
</evidence>
<dbReference type="GO" id="GO:0003723">
    <property type="term" value="F:RNA binding"/>
    <property type="evidence" value="ECO:0007669"/>
    <property type="project" value="InterPro"/>
</dbReference>
<comment type="similarity">
    <text evidence="2 5">Belongs to the pseudouridine synthase RluA family.</text>
</comment>
<gene>
    <name evidence="7" type="ORF">JCM9140_1305</name>
</gene>
<evidence type="ECO:0000256" key="3">
    <source>
        <dbReference type="ARBA" id="ARBA00023235"/>
    </source>
</evidence>
<comment type="catalytic activity">
    <reaction evidence="1 5">
        <text>a uridine in RNA = a pseudouridine in RNA</text>
        <dbReference type="Rhea" id="RHEA:48348"/>
        <dbReference type="Rhea" id="RHEA-COMP:12068"/>
        <dbReference type="Rhea" id="RHEA-COMP:12069"/>
        <dbReference type="ChEBI" id="CHEBI:65314"/>
        <dbReference type="ChEBI" id="CHEBI:65315"/>
    </reaction>
</comment>
<dbReference type="RefSeq" id="WP_081727577.1">
    <property type="nucleotide sequence ID" value="NZ_BAUT01000008.1"/>
</dbReference>
<evidence type="ECO:0000313" key="7">
    <source>
        <dbReference type="EMBL" id="GAE25318.1"/>
    </source>
</evidence>
<dbReference type="EC" id="5.4.99.-" evidence="5"/>
<dbReference type="PANTHER" id="PTHR21600">
    <property type="entry name" value="MITOCHONDRIAL RNA PSEUDOURIDINE SYNTHASE"/>
    <property type="match status" value="1"/>
</dbReference>
<dbReference type="Gene3D" id="3.30.2350.10">
    <property type="entry name" value="Pseudouridine synthase"/>
    <property type="match status" value="1"/>
</dbReference>
<protein>
    <recommendedName>
        <fullName evidence="5">Pseudouridine synthase</fullName>
        <ecNumber evidence="5">5.4.99.-</ecNumber>
    </recommendedName>
</protein>
<dbReference type="GO" id="GO:0009982">
    <property type="term" value="F:pseudouridine synthase activity"/>
    <property type="evidence" value="ECO:0007669"/>
    <property type="project" value="InterPro"/>
</dbReference>
<dbReference type="InterPro" id="IPR006145">
    <property type="entry name" value="PsdUridine_synth_RsuA/RluA"/>
</dbReference>
<dbReference type="Pfam" id="PF00849">
    <property type="entry name" value="PseudoU_synth_2"/>
    <property type="match status" value="1"/>
</dbReference>
<dbReference type="FunFam" id="3.30.2350.10:FF:000005">
    <property type="entry name" value="Pseudouridine synthase"/>
    <property type="match status" value="1"/>
</dbReference>
<dbReference type="PROSITE" id="PS01129">
    <property type="entry name" value="PSI_RLU"/>
    <property type="match status" value="1"/>
</dbReference>
<keyword evidence="8" id="KW-1185">Reference proteome</keyword>
<dbReference type="EMBL" id="BAUT01000008">
    <property type="protein sequence ID" value="GAE25318.1"/>
    <property type="molecule type" value="Genomic_DNA"/>
</dbReference>
<proteinExistence type="inferred from homology"/>
<dbReference type="SUPFAM" id="SSF55120">
    <property type="entry name" value="Pseudouridine synthase"/>
    <property type="match status" value="1"/>
</dbReference>
<dbReference type="InterPro" id="IPR050188">
    <property type="entry name" value="RluA_PseudoU_synthase"/>
</dbReference>
<dbReference type="InterPro" id="IPR006224">
    <property type="entry name" value="PsdUridine_synth_RluA-like_CS"/>
</dbReference>
<dbReference type="NCBIfam" id="TIGR00005">
    <property type="entry name" value="rluA_subfam"/>
    <property type="match status" value="1"/>
</dbReference>
<dbReference type="GO" id="GO:0000455">
    <property type="term" value="P:enzyme-directed rRNA pseudouridine synthesis"/>
    <property type="evidence" value="ECO:0007669"/>
    <property type="project" value="TreeGrafter"/>
</dbReference>
<dbReference type="InterPro" id="IPR006225">
    <property type="entry name" value="PsdUridine_synth_RluC/D"/>
</dbReference>